<evidence type="ECO:0000259" key="5">
    <source>
        <dbReference type="PROSITE" id="PS50977"/>
    </source>
</evidence>
<dbReference type="InterPro" id="IPR001647">
    <property type="entry name" value="HTH_TetR"/>
</dbReference>
<accession>U2YNA0</accession>
<dbReference type="eggNOG" id="COG1309">
    <property type="taxonomic scope" value="Bacteria"/>
</dbReference>
<dbReference type="SUPFAM" id="SSF46689">
    <property type="entry name" value="Homeodomain-like"/>
    <property type="match status" value="1"/>
</dbReference>
<dbReference type="GO" id="GO:0000976">
    <property type="term" value="F:transcription cis-regulatory region binding"/>
    <property type="evidence" value="ECO:0007669"/>
    <property type="project" value="TreeGrafter"/>
</dbReference>
<evidence type="ECO:0000256" key="3">
    <source>
        <dbReference type="ARBA" id="ARBA00023163"/>
    </source>
</evidence>
<dbReference type="GO" id="GO:0003700">
    <property type="term" value="F:DNA-binding transcription factor activity"/>
    <property type="evidence" value="ECO:0007669"/>
    <property type="project" value="TreeGrafter"/>
</dbReference>
<dbReference type="RefSeq" id="WP_021691098.1">
    <property type="nucleotide sequence ID" value="NZ_BASZ01000008.1"/>
</dbReference>
<dbReference type="PRINTS" id="PR00455">
    <property type="entry name" value="HTHTETR"/>
</dbReference>
<keyword evidence="3" id="KW-0804">Transcription</keyword>
<dbReference type="PANTHER" id="PTHR30055:SF234">
    <property type="entry name" value="HTH-TYPE TRANSCRIPTIONAL REGULATOR BETI"/>
    <property type="match status" value="1"/>
</dbReference>
<evidence type="ECO:0000313" key="6">
    <source>
        <dbReference type="EMBL" id="GAD50280.1"/>
    </source>
</evidence>
<dbReference type="Pfam" id="PF00440">
    <property type="entry name" value="TetR_N"/>
    <property type="match status" value="1"/>
</dbReference>
<protein>
    <submittedName>
        <fullName evidence="6">Putative TetR family transcriptional regulator</fullName>
    </submittedName>
</protein>
<dbReference type="InterPro" id="IPR036271">
    <property type="entry name" value="Tet_transcr_reg_TetR-rel_C_sf"/>
</dbReference>
<evidence type="ECO:0000256" key="2">
    <source>
        <dbReference type="ARBA" id="ARBA00023125"/>
    </source>
</evidence>
<dbReference type="AlphaFoldDB" id="U2YNA0"/>
<keyword evidence="7" id="KW-1185">Reference proteome</keyword>
<keyword evidence="2 4" id="KW-0238">DNA-binding</keyword>
<dbReference type="InterPro" id="IPR049445">
    <property type="entry name" value="TetR_SbtR-like_C"/>
</dbReference>
<feature type="DNA-binding region" description="H-T-H motif" evidence="4">
    <location>
        <begin position="28"/>
        <end position="47"/>
    </location>
</feature>
<evidence type="ECO:0000256" key="4">
    <source>
        <dbReference type="PROSITE-ProRule" id="PRU00335"/>
    </source>
</evidence>
<dbReference type="OrthoDB" id="9795011at2"/>
<dbReference type="Gene3D" id="1.10.357.10">
    <property type="entry name" value="Tetracycline Repressor, domain 2"/>
    <property type="match status" value="1"/>
</dbReference>
<proteinExistence type="predicted"/>
<dbReference type="Proteomes" id="UP000016568">
    <property type="component" value="Unassembled WGS sequence"/>
</dbReference>
<gene>
    <name evidence="6" type="ORF">NT2_08_00670</name>
</gene>
<dbReference type="Pfam" id="PF21597">
    <property type="entry name" value="TetR_C_43"/>
    <property type="match status" value="1"/>
</dbReference>
<dbReference type="InterPro" id="IPR009057">
    <property type="entry name" value="Homeodomain-like_sf"/>
</dbReference>
<dbReference type="PROSITE" id="PS50977">
    <property type="entry name" value="HTH_TETR_2"/>
    <property type="match status" value="1"/>
</dbReference>
<dbReference type="EMBL" id="BASZ01000008">
    <property type="protein sequence ID" value="GAD50280.1"/>
    <property type="molecule type" value="Genomic_DNA"/>
</dbReference>
<feature type="domain" description="HTH tetR-type" evidence="5">
    <location>
        <begin position="6"/>
        <end position="65"/>
    </location>
</feature>
<keyword evidence="1" id="KW-0805">Transcription regulation</keyword>
<dbReference type="InterPro" id="IPR050109">
    <property type="entry name" value="HTH-type_TetR-like_transc_reg"/>
</dbReference>
<dbReference type="PANTHER" id="PTHR30055">
    <property type="entry name" value="HTH-TYPE TRANSCRIPTIONAL REGULATOR RUTR"/>
    <property type="match status" value="1"/>
</dbReference>
<dbReference type="KEGG" id="ntd:EGO55_03245"/>
<comment type="caution">
    <text evidence="6">The sequence shown here is derived from an EMBL/GenBank/DDBJ whole genome shotgun (WGS) entry which is preliminary data.</text>
</comment>
<sequence length="182" mass="20728">MRKDALERREKLIAVAAELFENEGYDVPLELIAERAGIGRGTLYRNFRDRNALVLEILKMRINQIAEEIERNKDDMHAFFRFLAHIGLLSAKYVKGRQSVENDPSLAEQREELKERADAVTTMALERGKATGQIRDDLTLSDVYYLARMLESTVLATAAEEREAVMTRMFTILVEGIGPRPA</sequence>
<organism evidence="6 7">
    <name type="scientific">Caenibius tardaugens NBRC 16725</name>
    <dbReference type="NCBI Taxonomy" id="1219035"/>
    <lineage>
        <taxon>Bacteria</taxon>
        <taxon>Pseudomonadati</taxon>
        <taxon>Pseudomonadota</taxon>
        <taxon>Alphaproteobacteria</taxon>
        <taxon>Sphingomonadales</taxon>
        <taxon>Erythrobacteraceae</taxon>
        <taxon>Caenibius</taxon>
    </lineage>
</organism>
<reference evidence="6 7" key="1">
    <citation type="submission" date="2013-09" db="EMBL/GenBank/DDBJ databases">
        <title>Whole genome shotgun sequence of Novosphingobium tardaugens NBRC 16725.</title>
        <authorList>
            <person name="Isaki S."/>
            <person name="Hosoyama A."/>
            <person name="Tsuchikane K."/>
            <person name="Katsumata H."/>
            <person name="Ando Y."/>
            <person name="Yamazaki S."/>
            <person name="Fujita N."/>
        </authorList>
    </citation>
    <scope>NUCLEOTIDE SEQUENCE [LARGE SCALE GENOMIC DNA]</scope>
    <source>
        <strain evidence="6 7">NBRC 16725</strain>
    </source>
</reference>
<evidence type="ECO:0000313" key="7">
    <source>
        <dbReference type="Proteomes" id="UP000016568"/>
    </source>
</evidence>
<name>U2YNA0_9SPHN</name>
<dbReference type="SUPFAM" id="SSF48498">
    <property type="entry name" value="Tetracyclin repressor-like, C-terminal domain"/>
    <property type="match status" value="1"/>
</dbReference>
<evidence type="ECO:0000256" key="1">
    <source>
        <dbReference type="ARBA" id="ARBA00023015"/>
    </source>
</evidence>